<evidence type="ECO:0000313" key="4">
    <source>
        <dbReference type="EMBL" id="CAH0104488.1"/>
    </source>
</evidence>
<comment type="caution">
    <text evidence="4">The sequence shown here is derived from an EMBL/GenBank/DDBJ whole genome shotgun (WGS) entry which is preliminary data.</text>
</comment>
<dbReference type="OrthoDB" id="205623at2759"/>
<name>A0A8J2RQC6_9CRUS</name>
<comment type="similarity">
    <text evidence="1">Belongs to the sulfotransferase 1 family.</text>
</comment>
<dbReference type="Gene3D" id="3.40.50.300">
    <property type="entry name" value="P-loop containing nucleotide triphosphate hydrolases"/>
    <property type="match status" value="1"/>
</dbReference>
<evidence type="ECO:0000259" key="3">
    <source>
        <dbReference type="Pfam" id="PF00685"/>
    </source>
</evidence>
<dbReference type="InterPro" id="IPR027417">
    <property type="entry name" value="P-loop_NTPase"/>
</dbReference>
<gene>
    <name evidence="4" type="ORF">DGAL_LOCUS7395</name>
</gene>
<dbReference type="Pfam" id="PF00685">
    <property type="entry name" value="Sulfotransfer_1"/>
    <property type="match status" value="1"/>
</dbReference>
<dbReference type="SUPFAM" id="SSF52540">
    <property type="entry name" value="P-loop containing nucleoside triphosphate hydrolases"/>
    <property type="match status" value="1"/>
</dbReference>
<accession>A0A8J2RQC6</accession>
<proteinExistence type="inferred from homology"/>
<evidence type="ECO:0000313" key="5">
    <source>
        <dbReference type="Proteomes" id="UP000789390"/>
    </source>
</evidence>
<dbReference type="PANTHER" id="PTHR11783">
    <property type="entry name" value="SULFOTRANSFERASE SULT"/>
    <property type="match status" value="1"/>
</dbReference>
<dbReference type="EMBL" id="CAKKLH010000144">
    <property type="protein sequence ID" value="CAH0104488.1"/>
    <property type="molecule type" value="Genomic_DNA"/>
</dbReference>
<reference evidence="4" key="1">
    <citation type="submission" date="2021-11" db="EMBL/GenBank/DDBJ databases">
        <authorList>
            <person name="Schell T."/>
        </authorList>
    </citation>
    <scope>NUCLEOTIDE SEQUENCE</scope>
    <source>
        <strain evidence="4">M5</strain>
    </source>
</reference>
<feature type="domain" description="Sulfotransferase" evidence="3">
    <location>
        <begin position="74"/>
        <end position="277"/>
    </location>
</feature>
<evidence type="ECO:0000256" key="1">
    <source>
        <dbReference type="ARBA" id="ARBA00005771"/>
    </source>
</evidence>
<dbReference type="AlphaFoldDB" id="A0A8J2RQC6"/>
<protein>
    <recommendedName>
        <fullName evidence="3">Sulfotransferase domain-containing protein</fullName>
    </recommendedName>
</protein>
<keyword evidence="5" id="KW-1185">Reference proteome</keyword>
<keyword evidence="2" id="KW-0808">Transferase</keyword>
<dbReference type="InterPro" id="IPR000863">
    <property type="entry name" value="Sulfotransferase_dom"/>
</dbReference>
<organism evidence="4 5">
    <name type="scientific">Daphnia galeata</name>
    <dbReference type="NCBI Taxonomy" id="27404"/>
    <lineage>
        <taxon>Eukaryota</taxon>
        <taxon>Metazoa</taxon>
        <taxon>Ecdysozoa</taxon>
        <taxon>Arthropoda</taxon>
        <taxon>Crustacea</taxon>
        <taxon>Branchiopoda</taxon>
        <taxon>Diplostraca</taxon>
        <taxon>Cladocera</taxon>
        <taxon>Anomopoda</taxon>
        <taxon>Daphniidae</taxon>
        <taxon>Daphnia</taxon>
    </lineage>
</organism>
<dbReference type="GO" id="GO:0008146">
    <property type="term" value="F:sulfotransferase activity"/>
    <property type="evidence" value="ECO:0007669"/>
    <property type="project" value="InterPro"/>
</dbReference>
<evidence type="ECO:0000256" key="2">
    <source>
        <dbReference type="ARBA" id="ARBA00022679"/>
    </source>
</evidence>
<dbReference type="Proteomes" id="UP000789390">
    <property type="component" value="Unassembled WGS sequence"/>
</dbReference>
<sequence length="320" mass="37220">MPSFHSNKSTYDPVNRLQSGVKFNVIPETLQSPFKDHFPAYYKGLVRGEPGGFVIHPKFVTNAKKIYNVKVRSDDIWIRTFPRSPGTTWTSELAWLIMNDCNYEEAARVPLSVRSPNIDTHYFTNWDDLAPSEIINARQCRSFDNVEQLPSPRVLQSHLPFQLLPPRLLNTSKVIYVALNPKDAIVSFFHFHKLVKLCYFAGEMEQFVDYFINNQVSWTPYFSSILDAWGKRNHPNLLILFYQDMKKDLRTQIEKMATFLNKSLNEKQVEKLMDHVHYLSCAGEMADCGEMTHFSPEVNRKIDEWIEKNLEGTDLKFVAE</sequence>